<reference evidence="3" key="1">
    <citation type="submission" date="2017-02" db="EMBL/GenBank/DDBJ databases">
        <authorList>
            <person name="Varghese N."/>
            <person name="Submissions S."/>
        </authorList>
    </citation>
    <scope>NUCLEOTIDE SEQUENCE [LARGE SCALE GENOMIC DNA]</scope>
    <source>
        <strain evidence="3">DSM 23405</strain>
    </source>
</reference>
<dbReference type="GO" id="GO:0006355">
    <property type="term" value="P:regulation of DNA-templated transcription"/>
    <property type="evidence" value="ECO:0007669"/>
    <property type="project" value="InterPro"/>
</dbReference>
<dbReference type="Gene3D" id="1.10.260.40">
    <property type="entry name" value="lambda repressor-like DNA-binding domains"/>
    <property type="match status" value="1"/>
</dbReference>
<dbReference type="OrthoDB" id="9796786at2"/>
<dbReference type="Proteomes" id="UP000190230">
    <property type="component" value="Unassembled WGS sequence"/>
</dbReference>
<dbReference type="InterPro" id="IPR010982">
    <property type="entry name" value="Lambda_DNA-bd_dom_sf"/>
</dbReference>
<dbReference type="STRING" id="241145.SAMN05660776_0645"/>
<organism evidence="2 3">
    <name type="scientific">Salegentibacter holothuriorum</name>
    <dbReference type="NCBI Taxonomy" id="241145"/>
    <lineage>
        <taxon>Bacteria</taxon>
        <taxon>Pseudomonadati</taxon>
        <taxon>Bacteroidota</taxon>
        <taxon>Flavobacteriia</taxon>
        <taxon>Flavobacteriales</taxon>
        <taxon>Flavobacteriaceae</taxon>
        <taxon>Salegentibacter</taxon>
    </lineage>
</organism>
<protein>
    <submittedName>
        <fullName evidence="2">HTH-type transcriptional regulator / antitoxin HigA</fullName>
    </submittedName>
</protein>
<dbReference type="GO" id="GO:0001046">
    <property type="term" value="F:core promoter sequence-specific DNA binding"/>
    <property type="evidence" value="ECO:0007669"/>
    <property type="project" value="TreeGrafter"/>
</dbReference>
<feature type="domain" description="HTH cro/C1-type" evidence="1">
    <location>
        <begin position="61"/>
        <end position="114"/>
    </location>
</feature>
<evidence type="ECO:0000259" key="1">
    <source>
        <dbReference type="PROSITE" id="PS50943"/>
    </source>
</evidence>
<dbReference type="EMBL" id="FUYY01000001">
    <property type="protein sequence ID" value="SKB35292.1"/>
    <property type="molecule type" value="Genomic_DNA"/>
</dbReference>
<accession>A0A1T5AJU6</accession>
<dbReference type="InterPro" id="IPR001387">
    <property type="entry name" value="Cro/C1-type_HTH"/>
</dbReference>
<proteinExistence type="predicted"/>
<dbReference type="PROSITE" id="PS50943">
    <property type="entry name" value="HTH_CROC1"/>
    <property type="match status" value="1"/>
</dbReference>
<dbReference type="Pfam" id="PF01381">
    <property type="entry name" value="HTH_3"/>
    <property type="match status" value="1"/>
</dbReference>
<gene>
    <name evidence="2" type="ORF">SAMN05660776_0645</name>
</gene>
<evidence type="ECO:0000313" key="2">
    <source>
        <dbReference type="EMBL" id="SKB35292.1"/>
    </source>
</evidence>
<dbReference type="AlphaFoldDB" id="A0A1T5AJU6"/>
<evidence type="ECO:0000313" key="3">
    <source>
        <dbReference type="Proteomes" id="UP000190230"/>
    </source>
</evidence>
<dbReference type="SMART" id="SM00530">
    <property type="entry name" value="HTH_XRE"/>
    <property type="match status" value="1"/>
</dbReference>
<dbReference type="RefSeq" id="WP_079719247.1">
    <property type="nucleotide sequence ID" value="NZ_FUYY01000001.1"/>
</dbReference>
<dbReference type="PANTHER" id="PTHR40455">
    <property type="entry name" value="ANTITOXIN HIGA"/>
    <property type="match status" value="1"/>
</dbReference>
<dbReference type="PANTHER" id="PTHR40455:SF1">
    <property type="entry name" value="ANTITOXIN HIGA"/>
    <property type="match status" value="1"/>
</dbReference>
<dbReference type="InterPro" id="IPR039060">
    <property type="entry name" value="Antitox_HigA"/>
</dbReference>
<dbReference type="SUPFAM" id="SSF47413">
    <property type="entry name" value="lambda repressor-like DNA-binding domains"/>
    <property type="match status" value="1"/>
</dbReference>
<name>A0A1T5AJU6_9FLAO</name>
<dbReference type="CDD" id="cd00093">
    <property type="entry name" value="HTH_XRE"/>
    <property type="match status" value="1"/>
</dbReference>
<keyword evidence="3" id="KW-1185">Reference proteome</keyword>
<sequence>MNIKPIRNEEDYQNALQRLDDIFDAKRGTEEGDELEILIILVDNYENEHFPIGMPDPIEAIKFRMEQMGMKQKDLAEVFGFKSRVSEILNKKRKLTLEMVRKLNTTLHIPTEVLIQDY</sequence>